<dbReference type="AlphaFoldDB" id="A0ABD2W2D1"/>
<name>A0ABD2W2D1_9HYME</name>
<evidence type="ECO:0000313" key="3">
    <source>
        <dbReference type="EMBL" id="KAL3386890.1"/>
    </source>
</evidence>
<dbReference type="EMBL" id="JBJJXI010000142">
    <property type="protein sequence ID" value="KAL3386889.1"/>
    <property type="molecule type" value="Genomic_DNA"/>
</dbReference>
<dbReference type="Proteomes" id="UP001627154">
    <property type="component" value="Unassembled WGS sequence"/>
</dbReference>
<keyword evidence="4" id="KW-1185">Reference proteome</keyword>
<comment type="caution">
    <text evidence="2">The sequence shown here is derived from an EMBL/GenBank/DDBJ whole genome shotgun (WGS) entry which is preliminary data.</text>
</comment>
<dbReference type="InterPro" id="IPR018289">
    <property type="entry name" value="MULE_transposase_dom"/>
</dbReference>
<reference evidence="2 4" key="1">
    <citation type="journal article" date="2024" name="bioRxiv">
        <title>A reference genome for Trichogramma kaykai: A tiny desert-dwelling parasitoid wasp with competing sex-ratio distorters.</title>
        <authorList>
            <person name="Culotta J."/>
            <person name="Lindsey A.R."/>
        </authorList>
    </citation>
    <scope>NUCLEOTIDE SEQUENCE [LARGE SCALE GENOMIC DNA]</scope>
    <source>
        <strain evidence="2 4">KSX58</strain>
    </source>
</reference>
<evidence type="ECO:0000313" key="2">
    <source>
        <dbReference type="EMBL" id="KAL3386889.1"/>
    </source>
</evidence>
<evidence type="ECO:0000259" key="1">
    <source>
        <dbReference type="Pfam" id="PF10551"/>
    </source>
</evidence>
<proteinExistence type="predicted"/>
<dbReference type="EMBL" id="JBJJXI010000142">
    <property type="protein sequence ID" value="KAL3386890.1"/>
    <property type="molecule type" value="Genomic_DNA"/>
</dbReference>
<gene>
    <name evidence="2" type="ORF">TKK_017663</name>
    <name evidence="3" type="ORF">TKK_017664</name>
</gene>
<dbReference type="Pfam" id="PF10551">
    <property type="entry name" value="MULE"/>
    <property type="match status" value="1"/>
</dbReference>
<feature type="domain" description="MULE transposase" evidence="1">
    <location>
        <begin position="161"/>
        <end position="253"/>
    </location>
</feature>
<evidence type="ECO:0000313" key="4">
    <source>
        <dbReference type="Proteomes" id="UP001627154"/>
    </source>
</evidence>
<accession>A0ABD2W2D1</accession>
<organism evidence="2 4">
    <name type="scientific">Trichogramma kaykai</name>
    <dbReference type="NCBI Taxonomy" id="54128"/>
    <lineage>
        <taxon>Eukaryota</taxon>
        <taxon>Metazoa</taxon>
        <taxon>Ecdysozoa</taxon>
        <taxon>Arthropoda</taxon>
        <taxon>Hexapoda</taxon>
        <taxon>Insecta</taxon>
        <taxon>Pterygota</taxon>
        <taxon>Neoptera</taxon>
        <taxon>Endopterygota</taxon>
        <taxon>Hymenoptera</taxon>
        <taxon>Apocrita</taxon>
        <taxon>Proctotrupomorpha</taxon>
        <taxon>Chalcidoidea</taxon>
        <taxon>Trichogrammatidae</taxon>
        <taxon>Trichogramma</taxon>
    </lineage>
</organism>
<protein>
    <recommendedName>
        <fullName evidence="1">MULE transposase domain-containing protein</fullName>
    </recommendedName>
</protein>
<sequence length="280" mass="32035">MRCRNTRSGCGATARVYRNNIDELIEGLPHGPGCVRSPEAAHITRFKEELRQAATRDYGEPRRIYDALAAVYPEAAALVPFRTVLRGILRWRRTSFPPSPQSLVELTLQLSDPGRDGLFNHDAGTITKRVFRDVAGDTHFLFYDADIVVRIRNNTETLMKDFTYKTCPIVPDANLQLGTVMCIYHGHALPIMWFLMSRKTTNAYRKMCEIIRELMQGANILTVVTDFEMPLKTALRETFGERVYLIGCFFHFLRCLNGKIHRLGLSDYVKNDAEANRFVR</sequence>